<gene>
    <name evidence="2" type="ORF">MNBD_GAMMA01-1234</name>
</gene>
<feature type="domain" description="Secretion system C-terminal sorting" evidence="1">
    <location>
        <begin position="278"/>
        <end position="332"/>
    </location>
</feature>
<dbReference type="Pfam" id="PF18962">
    <property type="entry name" value="Por_Secre_tail"/>
    <property type="match status" value="1"/>
</dbReference>
<evidence type="ECO:0000313" key="2">
    <source>
        <dbReference type="EMBL" id="VAW34186.1"/>
    </source>
</evidence>
<organism evidence="2">
    <name type="scientific">hydrothermal vent metagenome</name>
    <dbReference type="NCBI Taxonomy" id="652676"/>
    <lineage>
        <taxon>unclassified sequences</taxon>
        <taxon>metagenomes</taxon>
        <taxon>ecological metagenomes</taxon>
    </lineage>
</organism>
<dbReference type="AlphaFoldDB" id="A0A3B0VPT4"/>
<dbReference type="InterPro" id="IPR026444">
    <property type="entry name" value="Secre_tail"/>
</dbReference>
<reference evidence="2" key="1">
    <citation type="submission" date="2018-06" db="EMBL/GenBank/DDBJ databases">
        <authorList>
            <person name="Zhirakovskaya E."/>
        </authorList>
    </citation>
    <scope>NUCLEOTIDE SEQUENCE</scope>
</reference>
<evidence type="ECO:0000259" key="1">
    <source>
        <dbReference type="Pfam" id="PF18962"/>
    </source>
</evidence>
<accession>A0A3B0VPT4</accession>
<proteinExistence type="predicted"/>
<feature type="non-terminal residue" evidence="2">
    <location>
        <position position="332"/>
    </location>
</feature>
<protein>
    <recommendedName>
        <fullName evidence="1">Secretion system C-terminal sorting domain-containing protein</fullName>
    </recommendedName>
</protein>
<dbReference type="EMBL" id="UOEW01000064">
    <property type="protein sequence ID" value="VAW34186.1"/>
    <property type="molecule type" value="Genomic_DNA"/>
</dbReference>
<feature type="non-terminal residue" evidence="2">
    <location>
        <position position="1"/>
    </location>
</feature>
<dbReference type="NCBIfam" id="TIGR04183">
    <property type="entry name" value="Por_Secre_tail"/>
    <property type="match status" value="1"/>
</dbReference>
<name>A0A3B0VPT4_9ZZZZ</name>
<sequence>LEELMFWANYNIIWGNPSYRNHEEGLFKSYQIRGQAWSLRTLGQVAYITPDDHLLKNYFNDIVNQNLNYYSNRYLVDATTMNPLGFVTENYAFPYDGGRGHTAWMDDMLTWSIGYLKALDFQNADALLEWKATSCIERMTNQDYCWILGMPYSLIVRDSSTDPLYTTFAEVYDATVNLKYPAVVGLECGSQAMADALGFSLGQTNGGPTDPESYTANIQSALAVATETTNPNAALAWQVFENRSVKPNYAIAPQFAIVPFENTALSISDEVFNNTISIFPNPTANTFTIDFGNEILEKVIIYNELGQKIKEIPIAIGTNEVNISNLSNGIYF</sequence>